<evidence type="ECO:0000256" key="4">
    <source>
        <dbReference type="SAM" id="MobiDB-lite"/>
    </source>
</evidence>
<evidence type="ECO:0000313" key="6">
    <source>
        <dbReference type="EMBL" id="CAJ1949554.1"/>
    </source>
</evidence>
<evidence type="ECO:0000313" key="7">
    <source>
        <dbReference type="Proteomes" id="UP001295423"/>
    </source>
</evidence>
<dbReference type="GO" id="GO:0003755">
    <property type="term" value="F:peptidyl-prolyl cis-trans isomerase activity"/>
    <property type="evidence" value="ECO:0007669"/>
    <property type="project" value="UniProtKB-UniRule"/>
</dbReference>
<keyword evidence="7" id="KW-1185">Reference proteome</keyword>
<dbReference type="PIRSF" id="PIRSF001467">
    <property type="entry name" value="Peptidylpro_ismrse"/>
    <property type="match status" value="1"/>
</dbReference>
<keyword evidence="1 3" id="KW-0697">Rotamase</keyword>
<dbReference type="CDD" id="cd00317">
    <property type="entry name" value="cyclophilin"/>
    <property type="match status" value="1"/>
</dbReference>
<name>A0AAD2PUC6_9STRA</name>
<dbReference type="PANTHER" id="PTHR45625:SF4">
    <property type="entry name" value="PEPTIDYLPROLYL ISOMERASE DOMAIN AND WD REPEAT-CONTAINING PROTEIN 1"/>
    <property type="match status" value="1"/>
</dbReference>
<comment type="catalytic activity">
    <reaction evidence="3">
        <text>[protein]-peptidylproline (omega=180) = [protein]-peptidylproline (omega=0)</text>
        <dbReference type="Rhea" id="RHEA:16237"/>
        <dbReference type="Rhea" id="RHEA-COMP:10747"/>
        <dbReference type="Rhea" id="RHEA-COMP:10748"/>
        <dbReference type="ChEBI" id="CHEBI:83833"/>
        <dbReference type="ChEBI" id="CHEBI:83834"/>
        <dbReference type="EC" id="5.2.1.8"/>
    </reaction>
</comment>
<reference evidence="6" key="1">
    <citation type="submission" date="2023-08" db="EMBL/GenBank/DDBJ databases">
        <authorList>
            <person name="Audoor S."/>
            <person name="Bilcke G."/>
        </authorList>
    </citation>
    <scope>NUCLEOTIDE SEQUENCE</scope>
</reference>
<dbReference type="InterPro" id="IPR044666">
    <property type="entry name" value="Cyclophilin_A-like"/>
</dbReference>
<accession>A0AAD2PUC6</accession>
<dbReference type="Pfam" id="PF00160">
    <property type="entry name" value="Pro_isomerase"/>
    <property type="match status" value="1"/>
</dbReference>
<dbReference type="InterPro" id="IPR024936">
    <property type="entry name" value="Cyclophilin-type_PPIase"/>
</dbReference>
<protein>
    <recommendedName>
        <fullName evidence="3">Peptidyl-prolyl cis-trans isomerase</fullName>
        <shortName evidence="3">PPIase</shortName>
        <ecNumber evidence="3">5.2.1.8</ecNumber>
    </recommendedName>
</protein>
<dbReference type="PRINTS" id="PR00153">
    <property type="entry name" value="CSAPPISMRASE"/>
</dbReference>
<evidence type="ECO:0000256" key="3">
    <source>
        <dbReference type="RuleBase" id="RU363019"/>
    </source>
</evidence>
<evidence type="ECO:0000256" key="1">
    <source>
        <dbReference type="ARBA" id="ARBA00023110"/>
    </source>
</evidence>
<comment type="function">
    <text evidence="3">PPIases accelerate the folding of proteins. It catalyzes the cis-trans isomerization of proline imidic peptide bonds in oligopeptides.</text>
</comment>
<dbReference type="Proteomes" id="UP001295423">
    <property type="component" value="Unassembled WGS sequence"/>
</dbReference>
<dbReference type="Gene3D" id="2.40.100.10">
    <property type="entry name" value="Cyclophilin-like"/>
    <property type="match status" value="1"/>
</dbReference>
<proteinExistence type="inferred from homology"/>
<evidence type="ECO:0000256" key="2">
    <source>
        <dbReference type="ARBA" id="ARBA00023235"/>
    </source>
</evidence>
<organism evidence="6 7">
    <name type="scientific">Cylindrotheca closterium</name>
    <dbReference type="NCBI Taxonomy" id="2856"/>
    <lineage>
        <taxon>Eukaryota</taxon>
        <taxon>Sar</taxon>
        <taxon>Stramenopiles</taxon>
        <taxon>Ochrophyta</taxon>
        <taxon>Bacillariophyta</taxon>
        <taxon>Bacillariophyceae</taxon>
        <taxon>Bacillariophycidae</taxon>
        <taxon>Bacillariales</taxon>
        <taxon>Bacillariaceae</taxon>
        <taxon>Cylindrotheca</taxon>
    </lineage>
</organism>
<comment type="similarity">
    <text evidence="3">Belongs to the cyclophilin-type PPIase family.</text>
</comment>
<dbReference type="EMBL" id="CAKOGP040001758">
    <property type="protein sequence ID" value="CAJ1949554.1"/>
    <property type="molecule type" value="Genomic_DNA"/>
</dbReference>
<dbReference type="InterPro" id="IPR029000">
    <property type="entry name" value="Cyclophilin-like_dom_sf"/>
</dbReference>
<comment type="caution">
    <text evidence="6">The sequence shown here is derived from an EMBL/GenBank/DDBJ whole genome shotgun (WGS) entry which is preliminary data.</text>
</comment>
<dbReference type="PROSITE" id="PS50072">
    <property type="entry name" value="CSA_PPIASE_2"/>
    <property type="match status" value="1"/>
</dbReference>
<dbReference type="SUPFAM" id="SSF50891">
    <property type="entry name" value="Cyclophilin-like"/>
    <property type="match status" value="1"/>
</dbReference>
<dbReference type="PANTHER" id="PTHR45625">
    <property type="entry name" value="PEPTIDYL-PROLYL CIS-TRANS ISOMERASE-RELATED"/>
    <property type="match status" value="1"/>
</dbReference>
<gene>
    <name evidence="6" type="ORF">CYCCA115_LOCUS12155</name>
</gene>
<keyword evidence="2 3" id="KW-0413">Isomerase</keyword>
<feature type="region of interest" description="Disordered" evidence="4">
    <location>
        <begin position="176"/>
        <end position="197"/>
    </location>
</feature>
<dbReference type="EC" id="5.2.1.8" evidence="3"/>
<feature type="domain" description="PPIase cyclophilin-type" evidence="5">
    <location>
        <begin position="1"/>
        <end position="194"/>
    </location>
</feature>
<dbReference type="InterPro" id="IPR002130">
    <property type="entry name" value="Cyclophilin-type_PPIase_dom"/>
</dbReference>
<dbReference type="AlphaFoldDB" id="A0AAD2PUC6"/>
<evidence type="ECO:0000259" key="5">
    <source>
        <dbReference type="PROSITE" id="PS50072"/>
    </source>
</evidence>
<sequence length="197" mass="21842">MVTTVTFETSEGTFKAELFTEKMPITCGNLIDLINQKYYDGLYIHRIVPDYCIQFGCPNAINPHVYYGTLEEEGIGEGAGPPETSFKSCTGKKHTRDEYGNIEDELIKDFSNKEGTLSMANSGEPDTGGSQFFINVKDNPHLDWFNGSSESAHPVFGKIIEGYDTIVKKIEHAEISETNSEQPAKPIQMKSVTVTIS</sequence>